<organism evidence="1 2">
    <name type="scientific">Glarea lozoyensis (strain ATCC 20868 / MF5171)</name>
    <dbReference type="NCBI Taxonomy" id="1116229"/>
    <lineage>
        <taxon>Eukaryota</taxon>
        <taxon>Fungi</taxon>
        <taxon>Dikarya</taxon>
        <taxon>Ascomycota</taxon>
        <taxon>Pezizomycotina</taxon>
        <taxon>Leotiomycetes</taxon>
        <taxon>Helotiales</taxon>
        <taxon>Helotiaceae</taxon>
        <taxon>Glarea</taxon>
    </lineage>
</organism>
<sequence length="404" mass="46179">MDSTGVDTTRKGAVPTKVNFSEKQVYWQCQCATWLEETVLENSIAVEFMHRPGNGRKDEMAIAQKDHGYFRTYEALVDDYYQRQLTFKSDALNAFSGITSALSLMQTIHVSRLSPGNKLLGHWSQLYDWRLNGLRNEWKGSPSKINDSINHVLTANTSPFVDSGHLQFWSSRAAFWIYRTTRGEQYYDREQYSGLPKSRKEFHPDEPIRLHLDSGDDLQWTKRPGAIKSCGRKLPEPKPRFGGVRTAFTDFYEHVPLMQRVIYPMASVIVGDANYGVEIDSKRHPEIPTKKRQANPLAETTITYDGHAHITGDLSKLLGTELPEEYGPFCPTEDLFVDPREGDSEATEVDLVVIGRSIAEPSRYLKVLVVRWENRTAYRLGCGLVGEKDWARLDNREWNLIRLG</sequence>
<dbReference type="RefSeq" id="XP_008076794.1">
    <property type="nucleotide sequence ID" value="XM_008078603.1"/>
</dbReference>
<evidence type="ECO:0008006" key="3">
    <source>
        <dbReference type="Google" id="ProtNLM"/>
    </source>
</evidence>
<protein>
    <recommendedName>
        <fullName evidence="3">Heterokaryon incompatibility domain-containing protein</fullName>
    </recommendedName>
</protein>
<dbReference type="KEGG" id="glz:GLAREA_05314"/>
<proteinExistence type="predicted"/>
<evidence type="ECO:0000313" key="2">
    <source>
        <dbReference type="Proteomes" id="UP000016922"/>
    </source>
</evidence>
<name>S3DVK3_GLAL2</name>
<evidence type="ECO:0000313" key="1">
    <source>
        <dbReference type="EMBL" id="EPE35976.1"/>
    </source>
</evidence>
<gene>
    <name evidence="1" type="ORF">GLAREA_05314</name>
</gene>
<dbReference type="EMBL" id="KE145353">
    <property type="protein sequence ID" value="EPE35976.1"/>
    <property type="molecule type" value="Genomic_DNA"/>
</dbReference>
<dbReference type="Proteomes" id="UP000016922">
    <property type="component" value="Unassembled WGS sequence"/>
</dbReference>
<dbReference type="OrthoDB" id="2958217at2759"/>
<dbReference type="PANTHER" id="PTHR33112:SF12">
    <property type="entry name" value="HETEROKARYON INCOMPATIBILITY DOMAIN-CONTAINING PROTEIN"/>
    <property type="match status" value="1"/>
</dbReference>
<accession>S3DVK3</accession>
<reference evidence="1 2" key="1">
    <citation type="journal article" date="2013" name="BMC Genomics">
        <title>Genomics-driven discovery of the pneumocandin biosynthetic gene cluster in the fungus Glarea lozoyensis.</title>
        <authorList>
            <person name="Chen L."/>
            <person name="Yue Q."/>
            <person name="Zhang X."/>
            <person name="Xiang M."/>
            <person name="Wang C."/>
            <person name="Li S."/>
            <person name="Che Y."/>
            <person name="Ortiz-Lopez F.J."/>
            <person name="Bills G.F."/>
            <person name="Liu X."/>
            <person name="An Z."/>
        </authorList>
    </citation>
    <scope>NUCLEOTIDE SEQUENCE [LARGE SCALE GENOMIC DNA]</scope>
    <source>
        <strain evidence="2">ATCC 20868 / MF5171</strain>
    </source>
</reference>
<dbReference type="GeneID" id="19464368"/>
<dbReference type="PANTHER" id="PTHR33112">
    <property type="entry name" value="DOMAIN PROTEIN, PUTATIVE-RELATED"/>
    <property type="match status" value="1"/>
</dbReference>
<dbReference type="HOGENOM" id="CLU_681603_0_0_1"/>
<dbReference type="AlphaFoldDB" id="S3DVK3"/>
<keyword evidence="2" id="KW-1185">Reference proteome</keyword>